<feature type="compositionally biased region" description="Basic and acidic residues" evidence="1">
    <location>
        <begin position="55"/>
        <end position="64"/>
    </location>
</feature>
<feature type="compositionally biased region" description="Polar residues" evidence="1">
    <location>
        <begin position="65"/>
        <end position="75"/>
    </location>
</feature>
<dbReference type="Proteomes" id="UP000008177">
    <property type="component" value="Unplaced contigs"/>
</dbReference>
<feature type="region of interest" description="Disordered" evidence="1">
    <location>
        <begin position="55"/>
        <end position="75"/>
    </location>
</feature>
<dbReference type="HOGENOM" id="CLU_2399427_0_0_1"/>
<evidence type="ECO:0000313" key="3">
    <source>
        <dbReference type="Proteomes" id="UP000008177"/>
    </source>
</evidence>
<dbReference type="EMBL" id="FQ790337">
    <property type="protein sequence ID" value="CCD51261.1"/>
    <property type="molecule type" value="Genomic_DNA"/>
</dbReference>
<evidence type="ECO:0000256" key="1">
    <source>
        <dbReference type="SAM" id="MobiDB-lite"/>
    </source>
</evidence>
<dbReference type="AlphaFoldDB" id="G2YHS4"/>
<reference evidence="3" key="1">
    <citation type="journal article" date="2011" name="PLoS Genet.">
        <title>Genomic analysis of the necrotrophic fungal pathogens Sclerotinia sclerotiorum and Botrytis cinerea.</title>
        <authorList>
            <person name="Amselem J."/>
            <person name="Cuomo C.A."/>
            <person name="van Kan J.A."/>
            <person name="Viaud M."/>
            <person name="Benito E.P."/>
            <person name="Couloux A."/>
            <person name="Coutinho P.M."/>
            <person name="de Vries R.P."/>
            <person name="Dyer P.S."/>
            <person name="Fillinger S."/>
            <person name="Fournier E."/>
            <person name="Gout L."/>
            <person name="Hahn M."/>
            <person name="Kohn L."/>
            <person name="Lapalu N."/>
            <person name="Plummer K.M."/>
            <person name="Pradier J.M."/>
            <person name="Quevillon E."/>
            <person name="Sharon A."/>
            <person name="Simon A."/>
            <person name="ten Have A."/>
            <person name="Tudzynski B."/>
            <person name="Tudzynski P."/>
            <person name="Wincker P."/>
            <person name="Andrew M."/>
            <person name="Anthouard V."/>
            <person name="Beever R.E."/>
            <person name="Beffa R."/>
            <person name="Benoit I."/>
            <person name="Bouzid O."/>
            <person name="Brault B."/>
            <person name="Chen Z."/>
            <person name="Choquer M."/>
            <person name="Collemare J."/>
            <person name="Cotton P."/>
            <person name="Danchin E.G."/>
            <person name="Da Silva C."/>
            <person name="Gautier A."/>
            <person name="Giraud C."/>
            <person name="Giraud T."/>
            <person name="Gonzalez C."/>
            <person name="Grossetete S."/>
            <person name="Guldener U."/>
            <person name="Henrissat B."/>
            <person name="Howlett B.J."/>
            <person name="Kodira C."/>
            <person name="Kretschmer M."/>
            <person name="Lappartient A."/>
            <person name="Leroch M."/>
            <person name="Levis C."/>
            <person name="Mauceli E."/>
            <person name="Neuveglise C."/>
            <person name="Oeser B."/>
            <person name="Pearson M."/>
            <person name="Poulain J."/>
            <person name="Poussereau N."/>
            <person name="Quesneville H."/>
            <person name="Rascle C."/>
            <person name="Schumacher J."/>
            <person name="Segurens B."/>
            <person name="Sexton A."/>
            <person name="Silva E."/>
            <person name="Sirven C."/>
            <person name="Soanes D.M."/>
            <person name="Talbot N.J."/>
            <person name="Templeton M."/>
            <person name="Yandava C."/>
            <person name="Yarden O."/>
            <person name="Zeng Q."/>
            <person name="Rollins J.A."/>
            <person name="Lebrun M.H."/>
            <person name="Dickman M."/>
        </authorList>
    </citation>
    <scope>NUCLEOTIDE SEQUENCE [LARGE SCALE GENOMIC DNA]</scope>
    <source>
        <strain evidence="3">T4</strain>
    </source>
</reference>
<accession>G2YHS4</accession>
<gene>
    <name evidence="2" type="ORF">BofuT4_uP015670.1</name>
</gene>
<name>G2YHS4_BOTF4</name>
<organism evidence="2 3">
    <name type="scientific">Botryotinia fuckeliana (strain T4)</name>
    <name type="common">Noble rot fungus</name>
    <name type="synonym">Botrytis cinerea</name>
    <dbReference type="NCBI Taxonomy" id="999810"/>
    <lineage>
        <taxon>Eukaryota</taxon>
        <taxon>Fungi</taxon>
        <taxon>Dikarya</taxon>
        <taxon>Ascomycota</taxon>
        <taxon>Pezizomycotina</taxon>
        <taxon>Leotiomycetes</taxon>
        <taxon>Helotiales</taxon>
        <taxon>Sclerotiniaceae</taxon>
        <taxon>Botrytis</taxon>
    </lineage>
</organism>
<evidence type="ECO:0000313" key="2">
    <source>
        <dbReference type="EMBL" id="CCD51261.1"/>
    </source>
</evidence>
<proteinExistence type="predicted"/>
<protein>
    <submittedName>
        <fullName evidence="2">Uncharacterized protein</fullName>
    </submittedName>
</protein>
<sequence>MIQTISRITLSSRPIVGRSFSSDSLFTLRTLLGDMIEWRFDHSFSRSLQSLSPFNREKSSRKENGVTQNHKFPTEMQSATKRTFHIIRVHNTL</sequence>
<dbReference type="InParanoid" id="G2YHS4"/>